<dbReference type="CDD" id="cd08432">
    <property type="entry name" value="PBP2_GcdR_TrpI_HvrB_AmpR_like"/>
    <property type="match status" value="1"/>
</dbReference>
<dbReference type="Gene3D" id="3.40.190.10">
    <property type="entry name" value="Periplasmic binding protein-like II"/>
    <property type="match status" value="2"/>
</dbReference>
<dbReference type="NCBIfam" id="NF008352">
    <property type="entry name" value="PRK11139.1"/>
    <property type="match status" value="1"/>
</dbReference>
<dbReference type="Pfam" id="PF03466">
    <property type="entry name" value="LysR_substrate"/>
    <property type="match status" value="1"/>
</dbReference>
<evidence type="ECO:0000313" key="6">
    <source>
        <dbReference type="EMBL" id="ALP42695.1"/>
    </source>
</evidence>
<reference evidence="7" key="1">
    <citation type="submission" date="2015-10" db="EMBL/GenBank/DDBJ databases">
        <title>Complete Genome Sequence of Aeromonas schubertii strain WL1483.</title>
        <authorList>
            <person name="Liu L."/>
        </authorList>
    </citation>
    <scope>NUCLEOTIDE SEQUENCE [LARGE SCALE GENOMIC DNA]</scope>
    <source>
        <strain evidence="7">WL1483</strain>
    </source>
</reference>
<dbReference type="PATRIC" id="fig|652.5.peg.1098"/>
<name>A0A0S2SM16_9GAMM</name>
<dbReference type="SUPFAM" id="SSF46785">
    <property type="entry name" value="Winged helix' DNA-binding domain"/>
    <property type="match status" value="1"/>
</dbReference>
<evidence type="ECO:0000256" key="1">
    <source>
        <dbReference type="ARBA" id="ARBA00009437"/>
    </source>
</evidence>
<dbReference type="AlphaFoldDB" id="A0A0S2SM16"/>
<dbReference type="PANTHER" id="PTHR30537:SF26">
    <property type="entry name" value="GLYCINE CLEAVAGE SYSTEM TRANSCRIPTIONAL ACTIVATOR"/>
    <property type="match status" value="1"/>
</dbReference>
<dbReference type="PRINTS" id="PR00039">
    <property type="entry name" value="HTHLYSR"/>
</dbReference>
<dbReference type="Gene3D" id="1.10.10.10">
    <property type="entry name" value="Winged helix-like DNA-binding domain superfamily/Winged helix DNA-binding domain"/>
    <property type="match status" value="1"/>
</dbReference>
<evidence type="ECO:0000259" key="5">
    <source>
        <dbReference type="PROSITE" id="PS50931"/>
    </source>
</evidence>
<feature type="domain" description="HTH lysR-type" evidence="5">
    <location>
        <begin position="6"/>
        <end position="63"/>
    </location>
</feature>
<dbReference type="KEGG" id="asr:WL1483_3276"/>
<dbReference type="InterPro" id="IPR036390">
    <property type="entry name" value="WH_DNA-bd_sf"/>
</dbReference>
<dbReference type="Pfam" id="PF00126">
    <property type="entry name" value="HTH_1"/>
    <property type="match status" value="1"/>
</dbReference>
<dbReference type="SUPFAM" id="SSF53850">
    <property type="entry name" value="Periplasmic binding protein-like II"/>
    <property type="match status" value="1"/>
</dbReference>
<organism evidence="6 7">
    <name type="scientific">Aeromonas schubertii</name>
    <dbReference type="NCBI Taxonomy" id="652"/>
    <lineage>
        <taxon>Bacteria</taxon>
        <taxon>Pseudomonadati</taxon>
        <taxon>Pseudomonadota</taxon>
        <taxon>Gammaproteobacteria</taxon>
        <taxon>Aeromonadales</taxon>
        <taxon>Aeromonadaceae</taxon>
        <taxon>Aeromonas</taxon>
    </lineage>
</organism>
<dbReference type="InterPro" id="IPR000847">
    <property type="entry name" value="LysR_HTH_N"/>
</dbReference>
<reference evidence="6 7" key="2">
    <citation type="journal article" date="2016" name="Genome Announc.">
        <title>Complete Genome Sequence of the Highly Virulent Aeromonas schubertii Strain WL1483, Isolated from Diseased Snakehead Fish (Channa argus) in China.</title>
        <authorList>
            <person name="Liu L."/>
            <person name="Li N."/>
            <person name="Zhang D."/>
            <person name="Fu X."/>
            <person name="Shi C."/>
            <person name="Lin Q."/>
            <person name="Hao G."/>
        </authorList>
    </citation>
    <scope>NUCLEOTIDE SEQUENCE [LARGE SCALE GENOMIC DNA]</scope>
    <source>
        <strain evidence="6 7">WL1483</strain>
    </source>
</reference>
<comment type="similarity">
    <text evidence="1">Belongs to the LysR transcriptional regulatory family.</text>
</comment>
<dbReference type="GO" id="GO:0006351">
    <property type="term" value="P:DNA-templated transcription"/>
    <property type="evidence" value="ECO:0007669"/>
    <property type="project" value="TreeGrafter"/>
</dbReference>
<evidence type="ECO:0000256" key="2">
    <source>
        <dbReference type="ARBA" id="ARBA00023015"/>
    </source>
</evidence>
<dbReference type="FunFam" id="1.10.10.10:FF:000038">
    <property type="entry name" value="Glycine cleavage system transcriptional activator"/>
    <property type="match status" value="1"/>
</dbReference>
<dbReference type="PROSITE" id="PS50931">
    <property type="entry name" value="HTH_LYSR"/>
    <property type="match status" value="1"/>
</dbReference>
<keyword evidence="4" id="KW-0804">Transcription</keyword>
<dbReference type="InterPro" id="IPR036388">
    <property type="entry name" value="WH-like_DNA-bd_sf"/>
</dbReference>
<dbReference type="Proteomes" id="UP000058114">
    <property type="component" value="Chromosome"/>
</dbReference>
<dbReference type="InterPro" id="IPR058163">
    <property type="entry name" value="LysR-type_TF_proteobact-type"/>
</dbReference>
<dbReference type="RefSeq" id="WP_060584620.1">
    <property type="nucleotide sequence ID" value="NZ_CP013067.1"/>
</dbReference>
<protein>
    <submittedName>
        <fullName evidence="6">DNA-binding transcriptional activator GcvA</fullName>
    </submittedName>
</protein>
<proteinExistence type="inferred from homology"/>
<evidence type="ECO:0000256" key="4">
    <source>
        <dbReference type="ARBA" id="ARBA00023163"/>
    </source>
</evidence>
<dbReference type="PANTHER" id="PTHR30537">
    <property type="entry name" value="HTH-TYPE TRANSCRIPTIONAL REGULATOR"/>
    <property type="match status" value="1"/>
</dbReference>
<dbReference type="GO" id="GO:0043565">
    <property type="term" value="F:sequence-specific DNA binding"/>
    <property type="evidence" value="ECO:0007669"/>
    <property type="project" value="TreeGrafter"/>
</dbReference>
<sequence>MSRRLPPLNALKAFEAAARHLSFTRAAEELFVTQAAISHQIKALEEYLGIKLFRRKNRSLLLTEEGQGYFLDIKDIFASISEATEKLLARSAKGALTVSLQPSFAIQWLVPRLVRFSERHPDIDVRIKAVDLDEGSLTDDVDVAIYYGRGNWPGLRADKLHTEYLIPVCSPMLLIGPKPLRTPEDLTRHTLLHDTSRRDWKAWFRQLGIDAPNVNQGPIFSHSTMVIQAAIHGQGVALGHSVLAQPEIDAGRLICPFEQVLVSKNAFYLVCQEQQSEQGKIVAFRDWMLELVEQEEARRRAQVKP</sequence>
<dbReference type="GO" id="GO:0003700">
    <property type="term" value="F:DNA-binding transcription factor activity"/>
    <property type="evidence" value="ECO:0007669"/>
    <property type="project" value="InterPro"/>
</dbReference>
<evidence type="ECO:0000256" key="3">
    <source>
        <dbReference type="ARBA" id="ARBA00023125"/>
    </source>
</evidence>
<gene>
    <name evidence="6" type="primary">gcvA</name>
    <name evidence="6" type="ORF">WL1483_3276</name>
</gene>
<keyword evidence="2" id="KW-0805">Transcription regulation</keyword>
<keyword evidence="3 6" id="KW-0238">DNA-binding</keyword>
<dbReference type="EMBL" id="CP013067">
    <property type="protein sequence ID" value="ALP42695.1"/>
    <property type="molecule type" value="Genomic_DNA"/>
</dbReference>
<accession>A0A0S2SM16</accession>
<dbReference type="InterPro" id="IPR005119">
    <property type="entry name" value="LysR_subst-bd"/>
</dbReference>
<evidence type="ECO:0000313" key="7">
    <source>
        <dbReference type="Proteomes" id="UP000058114"/>
    </source>
</evidence>
<dbReference type="FunFam" id="3.40.190.10:FF:000017">
    <property type="entry name" value="Glycine cleavage system transcriptional activator"/>
    <property type="match status" value="1"/>
</dbReference>